<dbReference type="InterPro" id="IPR021257">
    <property type="entry name" value="DUF2809"/>
</dbReference>
<feature type="transmembrane region" description="Helical" evidence="1">
    <location>
        <begin position="97"/>
        <end position="124"/>
    </location>
</feature>
<comment type="caution">
    <text evidence="2">The sequence shown here is derived from an EMBL/GenBank/DDBJ whole genome shotgun (WGS) entry which is preliminary data.</text>
</comment>
<evidence type="ECO:0000313" key="2">
    <source>
        <dbReference type="EMBL" id="MEX6690595.1"/>
    </source>
</evidence>
<feature type="transmembrane region" description="Helical" evidence="1">
    <location>
        <begin position="37"/>
        <end position="55"/>
    </location>
</feature>
<proteinExistence type="predicted"/>
<gene>
    <name evidence="2" type="ORF">QTN47_23990</name>
</gene>
<keyword evidence="3" id="KW-1185">Reference proteome</keyword>
<name>A0ABV3ZM48_9BACT</name>
<keyword evidence="1" id="KW-0812">Transmembrane</keyword>
<protein>
    <submittedName>
        <fullName evidence="2">DUF2809 domain-containing protein</fullName>
    </submittedName>
</protein>
<evidence type="ECO:0000313" key="3">
    <source>
        <dbReference type="Proteomes" id="UP001560573"/>
    </source>
</evidence>
<feature type="transmembrane region" description="Helical" evidence="1">
    <location>
        <begin position="7"/>
        <end position="25"/>
    </location>
</feature>
<keyword evidence="1" id="KW-1133">Transmembrane helix</keyword>
<accession>A0ABV3ZM48</accession>
<sequence>MSRVQKKWLYFVLVLINIPVGLLSRFAPHLPFIVKEYGGDVFSASCIFFGVRFLAVNKKLSWVAVVSYLVCMAIETSQLCQAPWLNKIRHTFPFGILLGYGFLWSDCLCYAVGVLIALCIAISCEKALPLVLRPSESL</sequence>
<dbReference type="EMBL" id="JAULBC010000009">
    <property type="protein sequence ID" value="MEX6690595.1"/>
    <property type="molecule type" value="Genomic_DNA"/>
</dbReference>
<dbReference type="RefSeq" id="WP_369332006.1">
    <property type="nucleotide sequence ID" value="NZ_JAULBC010000009.1"/>
</dbReference>
<dbReference type="Proteomes" id="UP001560573">
    <property type="component" value="Unassembled WGS sequence"/>
</dbReference>
<organism evidence="2 3">
    <name type="scientific">Danxiaibacter flavus</name>
    <dbReference type="NCBI Taxonomy" id="3049108"/>
    <lineage>
        <taxon>Bacteria</taxon>
        <taxon>Pseudomonadati</taxon>
        <taxon>Bacteroidota</taxon>
        <taxon>Chitinophagia</taxon>
        <taxon>Chitinophagales</taxon>
        <taxon>Chitinophagaceae</taxon>
        <taxon>Danxiaibacter</taxon>
    </lineage>
</organism>
<keyword evidence="1" id="KW-0472">Membrane</keyword>
<feature type="transmembrane region" description="Helical" evidence="1">
    <location>
        <begin position="62"/>
        <end position="85"/>
    </location>
</feature>
<evidence type="ECO:0000256" key="1">
    <source>
        <dbReference type="SAM" id="Phobius"/>
    </source>
</evidence>
<reference evidence="2 3" key="1">
    <citation type="submission" date="2023-07" db="EMBL/GenBank/DDBJ databases">
        <authorList>
            <person name="Lian W.-H."/>
        </authorList>
    </citation>
    <scope>NUCLEOTIDE SEQUENCE [LARGE SCALE GENOMIC DNA]</scope>
    <source>
        <strain evidence="2 3">SYSU DXS3180</strain>
    </source>
</reference>
<dbReference type="Pfam" id="PF10990">
    <property type="entry name" value="DUF2809"/>
    <property type="match status" value="1"/>
</dbReference>